<feature type="non-terminal residue" evidence="2">
    <location>
        <position position="1"/>
    </location>
</feature>
<feature type="region of interest" description="Disordered" evidence="1">
    <location>
        <begin position="1"/>
        <end position="210"/>
    </location>
</feature>
<comment type="caution">
    <text evidence="2">The sequence shown here is derived from an EMBL/GenBank/DDBJ whole genome shotgun (WGS) entry which is preliminary data.</text>
</comment>
<dbReference type="AlphaFoldDB" id="D4DEC4"/>
<organism evidence="2 3">
    <name type="scientific">Trichophyton verrucosum (strain HKI 0517)</name>
    <dbReference type="NCBI Taxonomy" id="663202"/>
    <lineage>
        <taxon>Eukaryota</taxon>
        <taxon>Fungi</taxon>
        <taxon>Dikarya</taxon>
        <taxon>Ascomycota</taxon>
        <taxon>Pezizomycotina</taxon>
        <taxon>Eurotiomycetes</taxon>
        <taxon>Eurotiomycetidae</taxon>
        <taxon>Onygenales</taxon>
        <taxon>Arthrodermataceae</taxon>
        <taxon>Trichophyton</taxon>
    </lineage>
</organism>
<dbReference type="GeneID" id="9584171"/>
<accession>D4DEC4</accession>
<feature type="compositionally biased region" description="Basic and acidic residues" evidence="1">
    <location>
        <begin position="82"/>
        <end position="98"/>
    </location>
</feature>
<proteinExistence type="predicted"/>
<dbReference type="Proteomes" id="UP000008383">
    <property type="component" value="Unassembled WGS sequence"/>
</dbReference>
<feature type="compositionally biased region" description="Polar residues" evidence="1">
    <location>
        <begin position="64"/>
        <end position="78"/>
    </location>
</feature>
<evidence type="ECO:0000313" key="3">
    <source>
        <dbReference type="Proteomes" id="UP000008383"/>
    </source>
</evidence>
<dbReference type="KEGG" id="tve:TRV_05491"/>
<sequence>HPLPNDLVKCSTASKKQRELSSSKQKDPAGPVCPSAGRLQTQRGTSAAAVIWPAAEVSRRRSTSEQQPTSRLVTTTTPPAKPQDEDANGRRAAGRETAVEGDEAPRRRRPPRALSSSPSPLLPPSASDPPSALPPVTARRCPLPASQSVESPAAGLPSPSTVESRLSGGYPTPEGPREEKRPLRPTANASSRLGRPSRHRSRNAAAKRATANSHLGIALLHILAQGQTRDGLLPSFLRSLLPQQKERKGKG</sequence>
<evidence type="ECO:0000256" key="1">
    <source>
        <dbReference type="SAM" id="MobiDB-lite"/>
    </source>
</evidence>
<protein>
    <submittedName>
        <fullName evidence="2">Uncharacterized protein</fullName>
    </submittedName>
</protein>
<gene>
    <name evidence="2" type="ORF">TRV_05491</name>
</gene>
<name>D4DEC4_TRIVH</name>
<dbReference type="EMBL" id="ACYE01000292">
    <property type="protein sequence ID" value="EFE39814.1"/>
    <property type="molecule type" value="Genomic_DNA"/>
</dbReference>
<keyword evidence="3" id="KW-1185">Reference proteome</keyword>
<feature type="compositionally biased region" description="Basic and acidic residues" evidence="1">
    <location>
        <begin position="16"/>
        <end position="27"/>
    </location>
</feature>
<reference evidence="3" key="1">
    <citation type="journal article" date="2011" name="Genome Biol.">
        <title>Comparative and functional genomics provide insights into the pathogenicity of dermatophytic fungi.</title>
        <authorList>
            <person name="Burmester A."/>
            <person name="Shelest E."/>
            <person name="Gloeckner G."/>
            <person name="Heddergott C."/>
            <person name="Schindler S."/>
            <person name="Staib P."/>
            <person name="Heidel A."/>
            <person name="Felder M."/>
            <person name="Petzold A."/>
            <person name="Szafranski K."/>
            <person name="Feuermann M."/>
            <person name="Pedruzzi I."/>
            <person name="Priebe S."/>
            <person name="Groth M."/>
            <person name="Winkler R."/>
            <person name="Li W."/>
            <person name="Kniemeyer O."/>
            <person name="Schroeckh V."/>
            <person name="Hertweck C."/>
            <person name="Hube B."/>
            <person name="White T.C."/>
            <person name="Platzer M."/>
            <person name="Guthke R."/>
            <person name="Heitman J."/>
            <person name="Woestemeyer J."/>
            <person name="Zipfel P.F."/>
            <person name="Monod M."/>
            <person name="Brakhage A.A."/>
        </authorList>
    </citation>
    <scope>NUCLEOTIDE SEQUENCE [LARGE SCALE GENOMIC DNA]</scope>
    <source>
        <strain evidence="3">HKI 0517</strain>
    </source>
</reference>
<dbReference type="RefSeq" id="XP_003020432.1">
    <property type="nucleotide sequence ID" value="XM_003020386.1"/>
</dbReference>
<dbReference type="HOGENOM" id="CLU_1109295_0_0_1"/>
<feature type="compositionally biased region" description="Pro residues" evidence="1">
    <location>
        <begin position="120"/>
        <end position="133"/>
    </location>
</feature>
<evidence type="ECO:0000313" key="2">
    <source>
        <dbReference type="EMBL" id="EFE39814.1"/>
    </source>
</evidence>